<feature type="compositionally biased region" description="Basic and acidic residues" evidence="1">
    <location>
        <begin position="71"/>
        <end position="84"/>
    </location>
</feature>
<feature type="compositionally biased region" description="Basic residues" evidence="1">
    <location>
        <begin position="86"/>
        <end position="101"/>
    </location>
</feature>
<dbReference type="PANTHER" id="PTHR34753:SF1">
    <property type="entry name" value="TELOMERASE RNA COMPONENT INTERACTING RNASE"/>
    <property type="match status" value="1"/>
</dbReference>
<protein>
    <submittedName>
        <fullName evidence="2">Putative determination of adult lifespan</fullName>
    </submittedName>
</protein>
<feature type="compositionally biased region" description="Basic and acidic residues" evidence="1">
    <location>
        <begin position="102"/>
        <end position="141"/>
    </location>
</feature>
<dbReference type="InterPro" id="IPR038838">
    <property type="entry name" value="TRIR"/>
</dbReference>
<proteinExistence type="evidence at transcript level"/>
<feature type="non-terminal residue" evidence="2">
    <location>
        <position position="1"/>
    </location>
</feature>
<feature type="compositionally biased region" description="Basic residues" evidence="1">
    <location>
        <begin position="50"/>
        <end position="70"/>
    </location>
</feature>
<feature type="compositionally biased region" description="Low complexity" evidence="1">
    <location>
        <begin position="157"/>
        <end position="181"/>
    </location>
</feature>
<evidence type="ECO:0000256" key="1">
    <source>
        <dbReference type="SAM" id="MobiDB-lite"/>
    </source>
</evidence>
<feature type="non-terminal residue" evidence="2">
    <location>
        <position position="364"/>
    </location>
</feature>
<feature type="compositionally biased region" description="Basic and acidic residues" evidence="1">
    <location>
        <begin position="1"/>
        <end position="49"/>
    </location>
</feature>
<feature type="region of interest" description="Disordered" evidence="1">
    <location>
        <begin position="1"/>
        <end position="262"/>
    </location>
</feature>
<reference evidence="2" key="1">
    <citation type="journal article" date="2014" name="Insect Biochem. Mol. Biol.">
        <title>An insight into the sialome of the frog biting fly, Corethrella appendiculata.</title>
        <authorList>
            <person name="Ribeiro J.M.C."/>
            <person name="Chagas A.C."/>
            <person name="Pham V.M."/>
            <person name="Lounibos L.P."/>
            <person name="Calvo E."/>
        </authorList>
    </citation>
    <scope>NUCLEOTIDE SEQUENCE</scope>
    <source>
        <tissue evidence="2">Salivary glands</tissue>
    </source>
</reference>
<dbReference type="PANTHER" id="PTHR34753">
    <property type="entry name" value="TELOMERASE RNA COMPONENT INTERACTING RNASE"/>
    <property type="match status" value="1"/>
</dbReference>
<evidence type="ECO:0000313" key="2">
    <source>
        <dbReference type="EMBL" id="JAB55058.1"/>
    </source>
</evidence>
<dbReference type="EMBL" id="GANO01004813">
    <property type="protein sequence ID" value="JAB55058.1"/>
    <property type="molecule type" value="mRNA"/>
</dbReference>
<accession>U5EDD2</accession>
<feature type="compositionally biased region" description="Basic and acidic residues" evidence="1">
    <location>
        <begin position="211"/>
        <end position="234"/>
    </location>
</feature>
<name>U5EDD2_9DIPT</name>
<sequence length="364" mass="42742">SRDDRSTRKYEDQRYKGKDRDYRLDRDRRQDDRYRDERDRDRYRDDRDRYQRRRYSRSRSRDRRNRHQRSRSRDSKRSKYDQKSTSRSRSRSYRSRSKSSRHPKEKDSRRERELSAEINRELQNLRRISEMKNSSENHPQIEFELNDIEPPPPPNISGTSLSSSEQSDSRSSSPKPSTSSKTNKRNSDDKASNELVTLDSKFGKSAGNKNEYVKGIETEEERAEFHKKMQEKLQQHLAAEGKLYPPKKEQQPSTHVSGFANDGSFLETFKQMQQQLIANPPPPLTEETAQYYGIPINPNHSVVQMPTIARRRGGKILKTGLVKKKTTIEEASTESTPQNDAWAVYLQEVKKYKNASCDADSKTR</sequence>
<dbReference type="GO" id="GO:0008408">
    <property type="term" value="F:3'-5' exonuclease activity"/>
    <property type="evidence" value="ECO:0007669"/>
    <property type="project" value="InterPro"/>
</dbReference>
<dbReference type="AlphaFoldDB" id="U5EDD2"/>
<dbReference type="GO" id="GO:0008409">
    <property type="term" value="F:5'-3' exonuclease activity"/>
    <property type="evidence" value="ECO:0007669"/>
    <property type="project" value="InterPro"/>
</dbReference>
<organism evidence="2">
    <name type="scientific">Corethrella appendiculata</name>
    <dbReference type="NCBI Taxonomy" id="1370023"/>
    <lineage>
        <taxon>Eukaryota</taxon>
        <taxon>Metazoa</taxon>
        <taxon>Ecdysozoa</taxon>
        <taxon>Arthropoda</taxon>
        <taxon>Hexapoda</taxon>
        <taxon>Insecta</taxon>
        <taxon>Pterygota</taxon>
        <taxon>Neoptera</taxon>
        <taxon>Endopterygota</taxon>
        <taxon>Diptera</taxon>
        <taxon>Nematocera</taxon>
        <taxon>Culicoidea</taxon>
        <taxon>Chaoboridae</taxon>
        <taxon>Corethrella</taxon>
    </lineage>
</organism>